<name>A0ABS5E9A3_9PROT</name>
<dbReference type="Pfam" id="PF01223">
    <property type="entry name" value="Endonuclease_NS"/>
    <property type="match status" value="1"/>
</dbReference>
<dbReference type="PANTHER" id="PTHR13966:SF5">
    <property type="entry name" value="ENDONUCLEASE G, MITOCHONDRIAL"/>
    <property type="match status" value="1"/>
</dbReference>
<accession>A0ABS5E9A3</accession>
<keyword evidence="1" id="KW-0732">Signal</keyword>
<dbReference type="SMART" id="SM00477">
    <property type="entry name" value="NUC"/>
    <property type="match status" value="1"/>
</dbReference>
<evidence type="ECO:0000313" key="4">
    <source>
        <dbReference type="EMBL" id="MBR0560472.1"/>
    </source>
</evidence>
<evidence type="ECO:0000259" key="3">
    <source>
        <dbReference type="SMART" id="SM00892"/>
    </source>
</evidence>
<dbReference type="Gene3D" id="3.40.570.10">
    <property type="entry name" value="Extracellular Endonuclease, subunit A"/>
    <property type="match status" value="1"/>
</dbReference>
<feature type="domain" description="DNA/RNA non-specific endonuclease/pyrophosphatase/phosphodiesterase" evidence="3">
    <location>
        <begin position="55"/>
        <end position="245"/>
    </location>
</feature>
<gene>
    <name evidence="4" type="ORF">KB213_10450</name>
</gene>
<feature type="signal peptide" evidence="1">
    <location>
        <begin position="1"/>
        <end position="28"/>
    </location>
</feature>
<keyword evidence="4" id="KW-0255">Endonuclease</keyword>
<keyword evidence="4" id="KW-0540">Nuclease</keyword>
<dbReference type="SUPFAM" id="SSF54060">
    <property type="entry name" value="His-Me finger endonucleases"/>
    <property type="match status" value="1"/>
</dbReference>
<dbReference type="EMBL" id="JAGRQH010000009">
    <property type="protein sequence ID" value="MBR0560472.1"/>
    <property type="molecule type" value="Genomic_DNA"/>
</dbReference>
<dbReference type="GO" id="GO:0004519">
    <property type="term" value="F:endonuclease activity"/>
    <property type="evidence" value="ECO:0007669"/>
    <property type="project" value="UniProtKB-KW"/>
</dbReference>
<dbReference type="InterPro" id="IPR044929">
    <property type="entry name" value="DNA/RNA_non-sp_Endonuclease_sf"/>
</dbReference>
<dbReference type="PANTHER" id="PTHR13966">
    <property type="entry name" value="ENDONUCLEASE RELATED"/>
    <property type="match status" value="1"/>
</dbReference>
<keyword evidence="5" id="KW-1185">Reference proteome</keyword>
<dbReference type="SMART" id="SM00892">
    <property type="entry name" value="Endonuclease_NS"/>
    <property type="match status" value="1"/>
</dbReference>
<keyword evidence="4" id="KW-0378">Hydrolase</keyword>
<dbReference type="InterPro" id="IPR020821">
    <property type="entry name" value="ENPP1-3/EXOG-like_nuc-like"/>
</dbReference>
<dbReference type="InterPro" id="IPR001604">
    <property type="entry name" value="Endo_G_ENPP1-like_dom"/>
</dbReference>
<comment type="caution">
    <text evidence="4">The sequence shown here is derived from an EMBL/GenBank/DDBJ whole genome shotgun (WGS) entry which is preliminary data.</text>
</comment>
<dbReference type="RefSeq" id="WP_211682916.1">
    <property type="nucleotide sequence ID" value="NZ_JAGRQH010000009.1"/>
</dbReference>
<dbReference type="Proteomes" id="UP000677812">
    <property type="component" value="Unassembled WGS sequence"/>
</dbReference>
<evidence type="ECO:0000313" key="5">
    <source>
        <dbReference type="Proteomes" id="UP000677812"/>
    </source>
</evidence>
<evidence type="ECO:0000256" key="1">
    <source>
        <dbReference type="SAM" id="SignalP"/>
    </source>
</evidence>
<proteinExistence type="predicted"/>
<dbReference type="InterPro" id="IPR040255">
    <property type="entry name" value="Non-specific_endonuclease"/>
</dbReference>
<sequence length="297" mass="32750">MITVWTNVLCASASAVLCWGALSGQAHAQSCEAVFPAGSAPLVPQSRTDTLQILCHNGFTTGYDRTRHTPLWSSETLTREDLEPEPALNPGLFAEDDLPEDERADHADFMDTPYRAGALRPHVDAPSLAQQRATYVLSNTVPLWPALLYGIGEGVERAVRGIARTQGVVYTATGPLFTRPSPLTIGPHHLPVPEYWWKAVWVPHSHAAGVYVCENRSHAPRCLQVTLEAFRERVGIIPFPALSDVEDIQRYVLPDPEDSPDDPEVSLYRTTPYHAPWSPVLRFARADAVVTRHGSHP</sequence>
<feature type="domain" description="ENPP1-3/EXOG-like endonuclease/phosphodiesterase" evidence="2">
    <location>
        <begin position="56"/>
        <end position="245"/>
    </location>
</feature>
<evidence type="ECO:0000259" key="2">
    <source>
        <dbReference type="SMART" id="SM00477"/>
    </source>
</evidence>
<reference evidence="4 5" key="1">
    <citation type="submission" date="2021-04" db="EMBL/GenBank/DDBJ databases">
        <title>The complete genome sequence of Neokomagataea sp. TBRC 2177.</title>
        <authorList>
            <person name="Charoenyingcharoen P."/>
            <person name="Yukphan P."/>
        </authorList>
    </citation>
    <scope>NUCLEOTIDE SEQUENCE [LARGE SCALE GENOMIC DNA]</scope>
    <source>
        <strain evidence="4 5">TBRC 2177</strain>
    </source>
</reference>
<feature type="chain" id="PRO_5046582109" evidence="1">
    <location>
        <begin position="29"/>
        <end position="297"/>
    </location>
</feature>
<protein>
    <submittedName>
        <fullName evidence="4">DNA/RNA non-specific endonuclease</fullName>
    </submittedName>
</protein>
<dbReference type="InterPro" id="IPR044925">
    <property type="entry name" value="His-Me_finger_sf"/>
</dbReference>
<organism evidence="4 5">
    <name type="scientific">Neokomagataea anthophila</name>
    <dbReference type="NCBI Taxonomy" id="2826925"/>
    <lineage>
        <taxon>Bacteria</taxon>
        <taxon>Pseudomonadati</taxon>
        <taxon>Pseudomonadota</taxon>
        <taxon>Alphaproteobacteria</taxon>
        <taxon>Acetobacterales</taxon>
        <taxon>Acetobacteraceae</taxon>
        <taxon>Neokomagataea</taxon>
    </lineage>
</organism>